<evidence type="ECO:0000259" key="5">
    <source>
        <dbReference type="Pfam" id="PF01386"/>
    </source>
</evidence>
<dbReference type="PANTHER" id="PTHR33284:SF1">
    <property type="entry name" value="RIBOSOMAL PROTEIN L25_GLN-TRNA SYNTHETASE, ANTI-CODON-BINDING DOMAIN-CONTAINING PROTEIN"/>
    <property type="match status" value="1"/>
</dbReference>
<feature type="domain" description="Large ribosomal subunit protein bL25 L25" evidence="5">
    <location>
        <begin position="81"/>
        <end position="186"/>
    </location>
</feature>
<dbReference type="Pfam" id="PF14693">
    <property type="entry name" value="Ribosomal_TL5_C"/>
    <property type="match status" value="1"/>
</dbReference>
<sequence length="283" mass="31535">MLTMIRAARSLTERATGALRIAGAYQHGMSHRVEQGSSPLVRGGFNNIPYVRHITFISDPFQREKDQAEAAKALEGQTTTLQAFVRGNPGSSYSRRLRDTGRTPALLFSAEPDPQKMLLHLDAIKWKAEVRKHGPRRVLTEVYNLEVYEAPEDGKEPNSKPLEVVRVLPKQLHVDASTNVIENVNFVRVKDDAKIKVQVPVMVTPEEFCPGVRKGGWCNRIMPEITCVCPGHTIPKSFVVDLSRLEVGDKIMLKDLSIPEGVRVRVKDPSLPVLMISGKAKRA</sequence>
<reference evidence="7" key="1">
    <citation type="submission" date="2021-01" db="EMBL/GenBank/DDBJ databases">
        <authorList>
            <person name="Corre E."/>
            <person name="Pelletier E."/>
            <person name="Niang G."/>
            <person name="Scheremetjew M."/>
            <person name="Finn R."/>
            <person name="Kale V."/>
            <person name="Holt S."/>
            <person name="Cochrane G."/>
            <person name="Meng A."/>
            <person name="Brown T."/>
            <person name="Cohen L."/>
        </authorList>
    </citation>
    <scope>NUCLEOTIDE SEQUENCE</scope>
    <source>
        <strain evidence="7">CCMP722</strain>
    </source>
</reference>
<dbReference type="Gene3D" id="2.40.240.10">
    <property type="entry name" value="Ribosomal Protein L25, Chain P"/>
    <property type="match status" value="1"/>
</dbReference>
<dbReference type="Gene3D" id="2.170.120.20">
    <property type="entry name" value="Ribosomal protein L25, beta domain"/>
    <property type="match status" value="1"/>
</dbReference>
<evidence type="ECO:0000256" key="3">
    <source>
        <dbReference type="ARBA" id="ARBA00022980"/>
    </source>
</evidence>
<dbReference type="InterPro" id="IPR029751">
    <property type="entry name" value="Ribosomal_L25_dom"/>
</dbReference>
<dbReference type="InterPro" id="IPR011035">
    <property type="entry name" value="Ribosomal_bL25/Gln-tRNA_synth"/>
</dbReference>
<dbReference type="GO" id="GO:0003735">
    <property type="term" value="F:structural constituent of ribosome"/>
    <property type="evidence" value="ECO:0007669"/>
    <property type="project" value="InterPro"/>
</dbReference>
<proteinExistence type="inferred from homology"/>
<evidence type="ECO:0000256" key="1">
    <source>
        <dbReference type="ARBA" id="ARBA00022730"/>
    </source>
</evidence>
<dbReference type="GO" id="GO:0008097">
    <property type="term" value="F:5S rRNA binding"/>
    <property type="evidence" value="ECO:0007669"/>
    <property type="project" value="InterPro"/>
</dbReference>
<keyword evidence="1" id="KW-0699">rRNA-binding</keyword>
<dbReference type="PANTHER" id="PTHR33284">
    <property type="entry name" value="RIBOSOMAL PROTEIN L25/GLN-TRNA SYNTHETASE, ANTI-CODON-BINDING DOMAIN-CONTAINING PROTEIN"/>
    <property type="match status" value="1"/>
</dbReference>
<dbReference type="GO" id="GO:0006412">
    <property type="term" value="P:translation"/>
    <property type="evidence" value="ECO:0007669"/>
    <property type="project" value="InterPro"/>
</dbReference>
<dbReference type="InterPro" id="IPR001021">
    <property type="entry name" value="Ribosomal_bL25_long"/>
</dbReference>
<evidence type="ECO:0000259" key="6">
    <source>
        <dbReference type="Pfam" id="PF14693"/>
    </source>
</evidence>
<dbReference type="SUPFAM" id="SSF50715">
    <property type="entry name" value="Ribosomal protein L25-like"/>
    <property type="match status" value="1"/>
</dbReference>
<dbReference type="Pfam" id="PF01386">
    <property type="entry name" value="Ribosomal_L25p"/>
    <property type="match status" value="1"/>
</dbReference>
<dbReference type="InterPro" id="IPR037121">
    <property type="entry name" value="Ribosomal_bL25_C"/>
</dbReference>
<evidence type="ECO:0000256" key="2">
    <source>
        <dbReference type="ARBA" id="ARBA00022884"/>
    </source>
</evidence>
<keyword evidence="3" id="KW-0689">Ribosomal protein</keyword>
<evidence type="ECO:0008006" key="8">
    <source>
        <dbReference type="Google" id="ProtNLM"/>
    </source>
</evidence>
<keyword evidence="4" id="KW-0687">Ribonucleoprotein</keyword>
<protein>
    <recommendedName>
        <fullName evidence="8">50S ribosomal protein L25</fullName>
    </recommendedName>
</protein>
<gene>
    <name evidence="7" type="ORF">POBO1169_LOCUS14539</name>
</gene>
<dbReference type="InterPro" id="IPR020057">
    <property type="entry name" value="Ribosomal_bL25_b-dom"/>
</dbReference>
<feature type="domain" description="Large ribosomal subunit protein bL25 beta" evidence="6">
    <location>
        <begin position="194"/>
        <end position="277"/>
    </location>
</feature>
<name>A0A7S0RJQ8_9CHLO</name>
<evidence type="ECO:0000256" key="4">
    <source>
        <dbReference type="ARBA" id="ARBA00023274"/>
    </source>
</evidence>
<dbReference type="InterPro" id="IPR020056">
    <property type="entry name" value="Rbsml_bL25/Gln-tRNA_synth_N"/>
</dbReference>
<keyword evidence="2" id="KW-0694">RNA-binding</keyword>
<dbReference type="GO" id="GO:0022625">
    <property type="term" value="C:cytosolic large ribosomal subunit"/>
    <property type="evidence" value="ECO:0007669"/>
    <property type="project" value="TreeGrafter"/>
</dbReference>
<evidence type="ECO:0000313" key="7">
    <source>
        <dbReference type="EMBL" id="CAD8679399.1"/>
    </source>
</evidence>
<dbReference type="AlphaFoldDB" id="A0A7S0RJQ8"/>
<organism evidence="7">
    <name type="scientific">Pyramimonas obovata</name>
    <dbReference type="NCBI Taxonomy" id="1411642"/>
    <lineage>
        <taxon>Eukaryota</taxon>
        <taxon>Viridiplantae</taxon>
        <taxon>Chlorophyta</taxon>
        <taxon>Pyramimonadophyceae</taxon>
        <taxon>Pyramimonadales</taxon>
        <taxon>Pyramimonadaceae</taxon>
        <taxon>Pyramimonas</taxon>
        <taxon>Pyramimonas incertae sedis</taxon>
    </lineage>
</organism>
<dbReference type="HAMAP" id="MF_01334">
    <property type="entry name" value="Ribosomal_bL25_CTC"/>
    <property type="match status" value="1"/>
</dbReference>
<accession>A0A7S0RJQ8</accession>
<dbReference type="InterPro" id="IPR020930">
    <property type="entry name" value="Ribosomal_uL5_bac-type"/>
</dbReference>
<dbReference type="EMBL" id="HBFA01028717">
    <property type="protein sequence ID" value="CAD8679399.1"/>
    <property type="molecule type" value="Transcribed_RNA"/>
</dbReference>